<evidence type="ECO:0000256" key="1">
    <source>
        <dbReference type="ARBA" id="ARBA00009884"/>
    </source>
</evidence>
<dbReference type="Gene3D" id="3.40.50.2060">
    <property type="match status" value="1"/>
</dbReference>
<comment type="similarity">
    <text evidence="1">Belongs to the STXBP/unc-18/SEC1 family.</text>
</comment>
<evidence type="ECO:0000313" key="4">
    <source>
        <dbReference type="Proteomes" id="UP001152888"/>
    </source>
</evidence>
<feature type="signal peptide" evidence="2">
    <location>
        <begin position="1"/>
        <end position="18"/>
    </location>
</feature>
<organism evidence="3 4">
    <name type="scientific">Acanthoscelides obtectus</name>
    <name type="common">Bean weevil</name>
    <name type="synonym">Bruchus obtectus</name>
    <dbReference type="NCBI Taxonomy" id="200917"/>
    <lineage>
        <taxon>Eukaryota</taxon>
        <taxon>Metazoa</taxon>
        <taxon>Ecdysozoa</taxon>
        <taxon>Arthropoda</taxon>
        <taxon>Hexapoda</taxon>
        <taxon>Insecta</taxon>
        <taxon>Pterygota</taxon>
        <taxon>Neoptera</taxon>
        <taxon>Endopterygota</taxon>
        <taxon>Coleoptera</taxon>
        <taxon>Polyphaga</taxon>
        <taxon>Cucujiformia</taxon>
        <taxon>Chrysomeloidea</taxon>
        <taxon>Chrysomelidae</taxon>
        <taxon>Bruchinae</taxon>
        <taxon>Bruchini</taxon>
        <taxon>Acanthoscelides</taxon>
    </lineage>
</organism>
<evidence type="ECO:0008006" key="5">
    <source>
        <dbReference type="Google" id="ProtNLM"/>
    </source>
</evidence>
<keyword evidence="2" id="KW-0732">Signal</keyword>
<dbReference type="Pfam" id="PF00995">
    <property type="entry name" value="Sec1"/>
    <property type="match status" value="1"/>
</dbReference>
<dbReference type="Gene3D" id="3.40.50.1910">
    <property type="match status" value="1"/>
</dbReference>
<keyword evidence="4" id="KW-1185">Reference proteome</keyword>
<accession>A0A9P0Q284</accession>
<dbReference type="OrthoDB" id="10262528at2759"/>
<dbReference type="GO" id="GO:0016192">
    <property type="term" value="P:vesicle-mediated transport"/>
    <property type="evidence" value="ECO:0007669"/>
    <property type="project" value="InterPro"/>
</dbReference>
<dbReference type="Gene3D" id="1.25.40.850">
    <property type="match status" value="1"/>
</dbReference>
<feature type="chain" id="PRO_5040271586" description="Vacuolar protein sorting-associated protein 33B" evidence="2">
    <location>
        <begin position="19"/>
        <end position="646"/>
    </location>
</feature>
<evidence type="ECO:0000313" key="3">
    <source>
        <dbReference type="EMBL" id="CAH2006083.1"/>
    </source>
</evidence>
<reference evidence="3" key="1">
    <citation type="submission" date="2022-03" db="EMBL/GenBank/DDBJ databases">
        <authorList>
            <person name="Sayadi A."/>
        </authorList>
    </citation>
    <scope>NUCLEOTIDE SEQUENCE</scope>
</reference>
<dbReference type="InterPro" id="IPR043154">
    <property type="entry name" value="Sec-1-like_dom1"/>
</dbReference>
<gene>
    <name evidence="3" type="ORF">ACAOBT_LOCUS28904</name>
</gene>
<dbReference type="AlphaFoldDB" id="A0A9P0Q284"/>
<dbReference type="PANTHER" id="PTHR11679">
    <property type="entry name" value="VESICLE PROTEIN SORTING-ASSOCIATED"/>
    <property type="match status" value="1"/>
</dbReference>
<evidence type="ECO:0000256" key="2">
    <source>
        <dbReference type="SAM" id="SignalP"/>
    </source>
</evidence>
<dbReference type="EMBL" id="CAKOFQ010007669">
    <property type="protein sequence ID" value="CAH2006083.1"/>
    <property type="molecule type" value="Genomic_DNA"/>
</dbReference>
<dbReference type="InterPro" id="IPR001619">
    <property type="entry name" value="Sec1-like"/>
</dbReference>
<dbReference type="SUPFAM" id="SSF56815">
    <property type="entry name" value="Sec1/munc18-like (SM) proteins"/>
    <property type="match status" value="1"/>
</dbReference>
<proteinExistence type="inferred from homology"/>
<dbReference type="Gene3D" id="3.90.830.10">
    <property type="entry name" value="Syntaxin Binding Protein 1, Chain A, domain 2"/>
    <property type="match status" value="1"/>
</dbReference>
<protein>
    <recommendedName>
        <fullName evidence="5">Vacuolar protein sorting-associated protein 33B</fullName>
    </recommendedName>
</protein>
<dbReference type="InterPro" id="IPR043155">
    <property type="entry name" value="VPS33_dom3b"/>
</dbReference>
<dbReference type="InterPro" id="IPR036045">
    <property type="entry name" value="Sec1-like_sf"/>
</dbReference>
<dbReference type="Proteomes" id="UP001152888">
    <property type="component" value="Unassembled WGS sequence"/>
</dbReference>
<comment type="caution">
    <text evidence="3">The sequence shown here is derived from an EMBL/GenBank/DDBJ whole genome shotgun (WGS) entry which is preliminary data.</text>
</comment>
<dbReference type="InterPro" id="IPR043127">
    <property type="entry name" value="Sec-1-like_dom3a"/>
</dbReference>
<name>A0A9P0Q284_ACAOB</name>
<sequence>MFCHYYFWFMSEFMFILDLKLCSKSGRSCMLYPVVLRGRSSLLGPKFKMNVIQKLASLQEISKAQLSVIFSCNTNTKYLILDPRIIRPLERVCGVKWLKGNGVEKIFKLEAVAPNFNDNAVFYMILAETGTFKKAVDQIRAQIDIETCVANKFHIVVVPTCITTFEDELESLGLLDDIVTLHSFIWMPLYLDNSILSLEIPNIFGTLFVYENFYFLSSLSRTFWYLTLVIGKPKLFLALGQNSKAFLTQYELFCKEKGDSDRVSSDFGAVVVIDRSSDYPAALLTPGTYTALLSEVYTVKTGLCESLSTGNEKYDEKFNPIVQKQSVKFCLDSRQDTVYADIKNRYFTEVTSVLSDLTKQLKSEKTNSKDMALDEMKHYVKTKLGDVKARKKYITNHLMAAESIINTLGNRYEKQKIVEQNIIKNSEKSTSFSFLDEILVTENDRYVSLRLFCLMGLLYRLNENEIRKFWAKYLNHFGYKCGIAFNNLINMGFISDTSTTSSSNFQSKLKIPSFTSSNFYTRAKNLKLVPADPDSVNLKHPTCASYVYGGTYAPLISQIASLILSSTPLSEIQAKLEELGPLEIRNDRGYPLQTRSILICMIGGITYAEIAACNLIETLTGASIVVLSDRIINGNDLMRDILEYPK</sequence>
<dbReference type="InterPro" id="IPR027482">
    <property type="entry name" value="Sec1-like_dom2"/>
</dbReference>